<evidence type="ECO:0000256" key="4">
    <source>
        <dbReference type="ARBA" id="ARBA00022737"/>
    </source>
</evidence>
<evidence type="ECO:0000256" key="3">
    <source>
        <dbReference type="ARBA" id="ARBA00022679"/>
    </source>
</evidence>
<proteinExistence type="inferred from homology"/>
<organism evidence="5 6">
    <name type="scientific">Actinia tenebrosa</name>
    <name type="common">Australian red waratah sea anemone</name>
    <dbReference type="NCBI Taxonomy" id="6105"/>
    <lineage>
        <taxon>Eukaryota</taxon>
        <taxon>Metazoa</taxon>
        <taxon>Cnidaria</taxon>
        <taxon>Anthozoa</taxon>
        <taxon>Hexacorallia</taxon>
        <taxon>Actiniaria</taxon>
        <taxon>Actiniidae</taxon>
        <taxon>Actinia</taxon>
    </lineage>
</organism>
<keyword evidence="3" id="KW-0808">Transferase</keyword>
<dbReference type="PANTHER" id="PTHR11129:SF3">
    <property type="entry name" value="PROTEIN PRENYLTRANSFERASE ALPHA SUBUNIT REPEAT-CONTAINING PROTEIN 1"/>
    <property type="match status" value="1"/>
</dbReference>
<dbReference type="Proteomes" id="UP000515163">
    <property type="component" value="Unplaced"/>
</dbReference>
<dbReference type="GO" id="GO:0008318">
    <property type="term" value="F:protein prenyltransferase activity"/>
    <property type="evidence" value="ECO:0007669"/>
    <property type="project" value="InterPro"/>
</dbReference>
<evidence type="ECO:0000256" key="1">
    <source>
        <dbReference type="ARBA" id="ARBA00006734"/>
    </source>
</evidence>
<dbReference type="Gene3D" id="1.25.40.120">
    <property type="entry name" value="Protein prenylyltransferase"/>
    <property type="match status" value="1"/>
</dbReference>
<comment type="similarity">
    <text evidence="1">Belongs to the protein prenyltransferase subunit alpha family.</text>
</comment>
<dbReference type="GeneID" id="116299986"/>
<dbReference type="PANTHER" id="PTHR11129">
    <property type="entry name" value="PROTEIN FARNESYLTRANSFERASE ALPHA SUBUNIT/RAB GERANYLGERANYL TRANSFERASE ALPHA SUBUNIT"/>
    <property type="match status" value="1"/>
</dbReference>
<dbReference type="FunCoup" id="A0A6P8IEQ9">
    <property type="interactions" value="974"/>
</dbReference>
<sequence length="413" mass="48406">MAKGCGDFVHEGEKYFNLLNQMFVQDPEIEEVDIIFCPQCKVNQEEKTICAMINEKHILGIRSWCVQPLYMYAYNKLLRARKHKGITCYNSLSATDILQLSRAVLLLSAECYTVWNMRKELVMTSVLNIDDDLQLSSLILSKHPRSAETFSHRKWLIVQYVKQKGRSKYIQEWLRKELCICLYCADHYSDNYVAWTHRGWITEEFIDSKKKYLSELHAMEKWVQMHISDHCGFHFRQKLLTKLKEMSSVEDMVLLLLEEMVFVTNLQDSFPGHECTWSHRRFIVEHWHLWFGSVPFSYLQQLVALSKHSSQQEASHNVTCVQRCWAPCVKSLSSLCGSALKVKSLYGKGQEDSLSSMKSNAMEFFLVESELEYCKQVQKKSRNDDRFVSGYEKWLVLRYGKENTHSQNPLPKN</sequence>
<reference evidence="6" key="1">
    <citation type="submission" date="2025-08" db="UniProtKB">
        <authorList>
            <consortium name="RefSeq"/>
        </authorList>
    </citation>
    <scope>IDENTIFICATION</scope>
    <source>
        <tissue evidence="6">Tentacle</tissue>
    </source>
</reference>
<dbReference type="InterPro" id="IPR002088">
    <property type="entry name" value="Prenyl_trans_a"/>
</dbReference>
<dbReference type="KEGG" id="aten:116299986"/>
<dbReference type="RefSeq" id="XP_031564585.1">
    <property type="nucleotide sequence ID" value="XM_031708725.1"/>
</dbReference>
<dbReference type="OrthoDB" id="5358702at2759"/>
<dbReference type="SUPFAM" id="SSF48439">
    <property type="entry name" value="Protein prenylyltransferase"/>
    <property type="match status" value="1"/>
</dbReference>
<keyword evidence="4" id="KW-0677">Repeat</keyword>
<keyword evidence="2" id="KW-0637">Prenyltransferase</keyword>
<dbReference type="InParanoid" id="A0A6P8IEQ9"/>
<evidence type="ECO:0000313" key="6">
    <source>
        <dbReference type="RefSeq" id="XP_031564585.1"/>
    </source>
</evidence>
<evidence type="ECO:0000313" key="5">
    <source>
        <dbReference type="Proteomes" id="UP000515163"/>
    </source>
</evidence>
<accession>A0A6P8IEQ9</accession>
<gene>
    <name evidence="6" type="primary">LOC116299986</name>
</gene>
<name>A0A6P8IEQ9_ACTTE</name>
<evidence type="ECO:0000256" key="2">
    <source>
        <dbReference type="ARBA" id="ARBA00022602"/>
    </source>
</evidence>
<protein>
    <submittedName>
        <fullName evidence="6">Protein prenyltransferase alpha subunit repeat-containing protein 1-like</fullName>
    </submittedName>
</protein>
<dbReference type="AlphaFoldDB" id="A0A6P8IEQ9"/>
<dbReference type="GO" id="GO:0005737">
    <property type="term" value="C:cytoplasm"/>
    <property type="evidence" value="ECO:0007669"/>
    <property type="project" value="TreeGrafter"/>
</dbReference>
<dbReference type="Pfam" id="PF01239">
    <property type="entry name" value="PPTA"/>
    <property type="match status" value="3"/>
</dbReference>
<dbReference type="PROSITE" id="PS51147">
    <property type="entry name" value="PFTA"/>
    <property type="match status" value="1"/>
</dbReference>
<keyword evidence="5" id="KW-1185">Reference proteome</keyword>